<keyword evidence="7" id="KW-0046">Antibiotic resistance</keyword>
<feature type="transmembrane region" description="Helical" evidence="9">
    <location>
        <begin position="166"/>
        <end position="187"/>
    </location>
</feature>
<feature type="transmembrane region" description="Helical" evidence="9">
    <location>
        <begin position="298"/>
        <end position="322"/>
    </location>
</feature>
<evidence type="ECO:0000313" key="12">
    <source>
        <dbReference type="Proteomes" id="UP000509418"/>
    </source>
</evidence>
<feature type="transmembrane region" description="Helical" evidence="9">
    <location>
        <begin position="435"/>
        <end position="454"/>
    </location>
</feature>
<proteinExistence type="predicted"/>
<dbReference type="SUPFAM" id="SSF103473">
    <property type="entry name" value="MFS general substrate transporter"/>
    <property type="match status" value="1"/>
</dbReference>
<evidence type="ECO:0000256" key="9">
    <source>
        <dbReference type="SAM" id="Phobius"/>
    </source>
</evidence>
<keyword evidence="2" id="KW-0813">Transport</keyword>
<feature type="transmembrane region" description="Helical" evidence="9">
    <location>
        <begin position="79"/>
        <end position="97"/>
    </location>
</feature>
<dbReference type="Pfam" id="PF07690">
    <property type="entry name" value="MFS_1"/>
    <property type="match status" value="1"/>
</dbReference>
<dbReference type="GO" id="GO:0022857">
    <property type="term" value="F:transmembrane transporter activity"/>
    <property type="evidence" value="ECO:0007669"/>
    <property type="project" value="InterPro"/>
</dbReference>
<dbReference type="CDD" id="cd17504">
    <property type="entry name" value="MFS_MMR_MDR_like"/>
    <property type="match status" value="1"/>
</dbReference>
<keyword evidence="6 9" id="KW-0472">Membrane</keyword>
<accession>A0A7I0NSZ1</accession>
<reference evidence="11 12" key="1">
    <citation type="submission" date="2020-06" db="EMBL/GenBank/DDBJ databases">
        <title>Genome mining for natural products.</title>
        <authorList>
            <person name="Zhang B."/>
            <person name="Shi J."/>
            <person name="Ge H."/>
        </authorList>
    </citation>
    <scope>NUCLEOTIDE SEQUENCE [LARGE SCALE GENOMIC DNA]</scope>
    <source>
        <strain evidence="11 12">NA02069</strain>
    </source>
</reference>
<dbReference type="Proteomes" id="UP000509418">
    <property type="component" value="Chromosome"/>
</dbReference>
<dbReference type="PROSITE" id="PS50850">
    <property type="entry name" value="MFS"/>
    <property type="match status" value="1"/>
</dbReference>
<organism evidence="11 12">
    <name type="scientific">Streptomyces chartreusis</name>
    <dbReference type="NCBI Taxonomy" id="1969"/>
    <lineage>
        <taxon>Bacteria</taxon>
        <taxon>Bacillati</taxon>
        <taxon>Actinomycetota</taxon>
        <taxon>Actinomycetes</taxon>
        <taxon>Kitasatosporales</taxon>
        <taxon>Streptomycetaceae</taxon>
        <taxon>Streptomyces</taxon>
    </lineage>
</organism>
<keyword evidence="5 9" id="KW-1133">Transmembrane helix</keyword>
<evidence type="ECO:0000256" key="7">
    <source>
        <dbReference type="ARBA" id="ARBA00023251"/>
    </source>
</evidence>
<dbReference type="EMBL" id="CP056041">
    <property type="protein sequence ID" value="QKZ16184.1"/>
    <property type="molecule type" value="Genomic_DNA"/>
</dbReference>
<protein>
    <submittedName>
        <fullName evidence="11">MFS transporter</fullName>
    </submittedName>
</protein>
<feature type="domain" description="Major facilitator superfamily (MFS) profile" evidence="10">
    <location>
        <begin position="43"/>
        <end position="502"/>
    </location>
</feature>
<feature type="transmembrane region" description="Helical" evidence="9">
    <location>
        <begin position="370"/>
        <end position="388"/>
    </location>
</feature>
<evidence type="ECO:0000256" key="8">
    <source>
        <dbReference type="SAM" id="MobiDB-lite"/>
    </source>
</evidence>
<feature type="transmembrane region" description="Helical" evidence="9">
    <location>
        <begin position="131"/>
        <end position="154"/>
    </location>
</feature>
<gene>
    <name evidence="11" type="ORF">HUT05_01605</name>
</gene>
<dbReference type="GO" id="GO:0005886">
    <property type="term" value="C:plasma membrane"/>
    <property type="evidence" value="ECO:0007669"/>
    <property type="project" value="UniProtKB-SubCell"/>
</dbReference>
<evidence type="ECO:0000256" key="3">
    <source>
        <dbReference type="ARBA" id="ARBA00022475"/>
    </source>
</evidence>
<keyword evidence="3" id="KW-1003">Cell membrane</keyword>
<feature type="transmembrane region" description="Helical" evidence="9">
    <location>
        <begin position="199"/>
        <end position="219"/>
    </location>
</feature>
<evidence type="ECO:0000256" key="1">
    <source>
        <dbReference type="ARBA" id="ARBA00004651"/>
    </source>
</evidence>
<comment type="subcellular location">
    <subcellularLocation>
        <location evidence="1">Cell membrane</location>
        <topology evidence="1">Multi-pass membrane protein</topology>
    </subcellularLocation>
</comment>
<keyword evidence="12" id="KW-1185">Reference proteome</keyword>
<dbReference type="GO" id="GO:0046677">
    <property type="term" value="P:response to antibiotic"/>
    <property type="evidence" value="ECO:0007669"/>
    <property type="project" value="UniProtKB-KW"/>
</dbReference>
<feature type="transmembrane region" description="Helical" evidence="9">
    <location>
        <begin position="231"/>
        <end position="249"/>
    </location>
</feature>
<dbReference type="RefSeq" id="WP_176573870.1">
    <property type="nucleotide sequence ID" value="NZ_CBDRGH010000018.1"/>
</dbReference>
<feature type="transmembrane region" description="Helical" evidence="9">
    <location>
        <begin position="43"/>
        <end position="67"/>
    </location>
</feature>
<sequence>MVWYLDQSSNASPFGQPQPSTGKKTVTSSLAAAPERRTGSLSLVLVLGLAAMVVSMMQTLVIPILGIIQNDLGATTAQVSWVTTATLLSAAVFTPLLGRLGDQRGTKPTLLGVLVVMVAGSVLAATTSSMLWLIVARVMQGAATAIFPLALSVLRQEVAPARLPGAMALVSGTLGFGSGLALVSAGLLTTGADPDYHQVFWLAAALAVAALIAVAVVVPAPRTRTGGRTDWLGAAGLALLLVLILLPISQGHTWGWTSVRTLALFAGAVVTAALWVVVERRVRDPLVDMKMFVHRPVLFTNIAGLLVGFAMFAQFIGVSYLVQTPSEIAGYGFGASVLRASVVYLLPSALISLVAAQFGGVLVRRIGARLTLAAGAAFGVVGFAWLTLAHDTTASVILAGMVVGIAISFGYAAMPALIVAGVPHHQTGIANGINSISRSTGSAIGSAVVTSLLASKTLDNLPAGVPALPAESQYTLSFALAGMAFVLVIAVAMLGLAIRRRSPSSAIGAPVASSDDEPRPAQSSDGETTPERTAATAATS</sequence>
<evidence type="ECO:0000313" key="11">
    <source>
        <dbReference type="EMBL" id="QKZ16184.1"/>
    </source>
</evidence>
<feature type="transmembrane region" description="Helical" evidence="9">
    <location>
        <begin position="342"/>
        <end position="363"/>
    </location>
</feature>
<evidence type="ECO:0000256" key="4">
    <source>
        <dbReference type="ARBA" id="ARBA00022692"/>
    </source>
</evidence>
<dbReference type="InterPro" id="IPR020846">
    <property type="entry name" value="MFS_dom"/>
</dbReference>
<evidence type="ECO:0000256" key="6">
    <source>
        <dbReference type="ARBA" id="ARBA00023136"/>
    </source>
</evidence>
<dbReference type="PANTHER" id="PTHR42718">
    <property type="entry name" value="MAJOR FACILITATOR SUPERFAMILY MULTIDRUG TRANSPORTER MFSC"/>
    <property type="match status" value="1"/>
</dbReference>
<feature type="transmembrane region" description="Helical" evidence="9">
    <location>
        <begin position="109"/>
        <end position="125"/>
    </location>
</feature>
<feature type="transmembrane region" description="Helical" evidence="9">
    <location>
        <begin position="394"/>
        <end position="423"/>
    </location>
</feature>
<dbReference type="InterPro" id="IPR011701">
    <property type="entry name" value="MFS"/>
</dbReference>
<feature type="transmembrane region" description="Helical" evidence="9">
    <location>
        <begin position="261"/>
        <end position="278"/>
    </location>
</feature>
<name>A0A7I0NSZ1_STRCX</name>
<dbReference type="InterPro" id="IPR036259">
    <property type="entry name" value="MFS_trans_sf"/>
</dbReference>
<evidence type="ECO:0000256" key="2">
    <source>
        <dbReference type="ARBA" id="ARBA00022448"/>
    </source>
</evidence>
<dbReference type="AlphaFoldDB" id="A0A7I0NSZ1"/>
<feature type="region of interest" description="Disordered" evidence="8">
    <location>
        <begin position="1"/>
        <end position="25"/>
    </location>
</feature>
<dbReference type="PANTHER" id="PTHR42718:SF46">
    <property type="entry name" value="BLR6921 PROTEIN"/>
    <property type="match status" value="1"/>
</dbReference>
<evidence type="ECO:0000259" key="10">
    <source>
        <dbReference type="PROSITE" id="PS50850"/>
    </source>
</evidence>
<feature type="region of interest" description="Disordered" evidence="8">
    <location>
        <begin position="505"/>
        <end position="540"/>
    </location>
</feature>
<keyword evidence="4 9" id="KW-0812">Transmembrane</keyword>
<dbReference type="Gene3D" id="1.20.1250.20">
    <property type="entry name" value="MFS general substrate transporter like domains"/>
    <property type="match status" value="2"/>
</dbReference>
<feature type="transmembrane region" description="Helical" evidence="9">
    <location>
        <begin position="474"/>
        <end position="498"/>
    </location>
</feature>
<evidence type="ECO:0000256" key="5">
    <source>
        <dbReference type="ARBA" id="ARBA00022989"/>
    </source>
</evidence>